<dbReference type="RefSeq" id="WP_317491230.1">
    <property type="nucleotide sequence ID" value="NZ_CP136051.1"/>
</dbReference>
<organism evidence="8 9">
    <name type="scientific">Imperialibacter roseus</name>
    <dbReference type="NCBI Taxonomy" id="1324217"/>
    <lineage>
        <taxon>Bacteria</taxon>
        <taxon>Pseudomonadati</taxon>
        <taxon>Bacteroidota</taxon>
        <taxon>Cytophagia</taxon>
        <taxon>Cytophagales</taxon>
        <taxon>Flammeovirgaceae</taxon>
        <taxon>Imperialibacter</taxon>
    </lineage>
</organism>
<dbReference type="Pfam" id="PF07980">
    <property type="entry name" value="SusD_RagB"/>
    <property type="match status" value="1"/>
</dbReference>
<evidence type="ECO:0000259" key="6">
    <source>
        <dbReference type="Pfam" id="PF07980"/>
    </source>
</evidence>
<dbReference type="Gene3D" id="1.25.40.390">
    <property type="match status" value="1"/>
</dbReference>
<evidence type="ECO:0000259" key="7">
    <source>
        <dbReference type="Pfam" id="PF14322"/>
    </source>
</evidence>
<feature type="domain" description="RagB/SusD" evidence="6">
    <location>
        <begin position="341"/>
        <end position="477"/>
    </location>
</feature>
<comment type="similarity">
    <text evidence="2">Belongs to the SusD family.</text>
</comment>
<dbReference type="InterPro" id="IPR012944">
    <property type="entry name" value="SusD_RagB_dom"/>
</dbReference>
<evidence type="ECO:0000256" key="3">
    <source>
        <dbReference type="ARBA" id="ARBA00022729"/>
    </source>
</evidence>
<evidence type="ECO:0000256" key="1">
    <source>
        <dbReference type="ARBA" id="ARBA00004442"/>
    </source>
</evidence>
<dbReference type="CDD" id="cd08977">
    <property type="entry name" value="SusD"/>
    <property type="match status" value="1"/>
</dbReference>
<dbReference type="InterPro" id="IPR033985">
    <property type="entry name" value="SusD-like_N"/>
</dbReference>
<dbReference type="Pfam" id="PF14322">
    <property type="entry name" value="SusD-like_3"/>
    <property type="match status" value="1"/>
</dbReference>
<keyword evidence="9" id="KW-1185">Reference proteome</keyword>
<dbReference type="PROSITE" id="PS51257">
    <property type="entry name" value="PROKAR_LIPOPROTEIN"/>
    <property type="match status" value="1"/>
</dbReference>
<evidence type="ECO:0000256" key="5">
    <source>
        <dbReference type="ARBA" id="ARBA00023237"/>
    </source>
</evidence>
<keyword evidence="5" id="KW-0998">Cell outer membrane</keyword>
<protein>
    <submittedName>
        <fullName evidence="8">RagB/SusD family nutrient uptake outer membrane protein</fullName>
    </submittedName>
</protein>
<reference evidence="8 9" key="1">
    <citation type="journal article" date="2023" name="Microbiol. Resour. Announc.">
        <title>Complete Genome Sequence of Imperialibacter roseus strain P4T.</title>
        <authorList>
            <person name="Tizabi D.R."/>
            <person name="Bachvaroff T."/>
            <person name="Hill R.T."/>
        </authorList>
    </citation>
    <scope>NUCLEOTIDE SEQUENCE [LARGE SCALE GENOMIC DNA]</scope>
    <source>
        <strain evidence="8 9">P4T</strain>
    </source>
</reference>
<keyword evidence="4" id="KW-0472">Membrane</keyword>
<evidence type="ECO:0000313" key="9">
    <source>
        <dbReference type="Proteomes" id="UP001302349"/>
    </source>
</evidence>
<comment type="subcellular location">
    <subcellularLocation>
        <location evidence="1">Cell outer membrane</location>
    </subcellularLocation>
</comment>
<name>A0ABZ0IU69_9BACT</name>
<dbReference type="InterPro" id="IPR011990">
    <property type="entry name" value="TPR-like_helical_dom_sf"/>
</dbReference>
<evidence type="ECO:0000256" key="2">
    <source>
        <dbReference type="ARBA" id="ARBA00006275"/>
    </source>
</evidence>
<evidence type="ECO:0000313" key="8">
    <source>
        <dbReference type="EMBL" id="WOK08595.1"/>
    </source>
</evidence>
<accession>A0ABZ0IU69</accession>
<feature type="domain" description="SusD-like N-terminal" evidence="7">
    <location>
        <begin position="20"/>
        <end position="220"/>
    </location>
</feature>
<gene>
    <name evidence="8" type="ORF">RT717_08095</name>
</gene>
<proteinExistence type="inferred from homology"/>
<dbReference type="Proteomes" id="UP001302349">
    <property type="component" value="Chromosome"/>
</dbReference>
<evidence type="ECO:0000256" key="4">
    <source>
        <dbReference type="ARBA" id="ARBA00023136"/>
    </source>
</evidence>
<sequence length="477" mass="52670">MKKTIAIFTVLILSLSSCNDFLELEPEYVVSETGFYKTAKDFDTALTGAYSGLQDLHNLSLLYITELTTDNAEIQWSSPTTAESECDEMNMTLANSFVGDVWSDSFTAISRANTILSKLDGVDISEELKSQYRGEALFLRAYNYFNLVRLFGDLPLITVSFKSPKEIADFDMGRKPASEIYNLIVSDLTASAGFLKDVSGLSKSRASEGAASTLLGKVYLTIGEHQLAASVLEDVMGMGYTLEDDYAALFSPGNDELGESIFEVKYMSGNVGEGNRFSSVFFPALFNLGMFPGNMQGNGRINPTSDVVSAYETGDARRPVSIADSVRLLDGTYGDYLAGLKFVDFTTGILGDGGVNYTSLRYADVLLMYAEALNELSRTDDAHEYLNMVRARADLDALAGLSKADFSLALERERRVEFFNEGHRWFDLLRTGRLQTVMNAHFAAKGQSFTVENYEMLMPIPQRELDIDVNLAQNDGY</sequence>
<keyword evidence="3" id="KW-0732">Signal</keyword>
<dbReference type="SUPFAM" id="SSF48452">
    <property type="entry name" value="TPR-like"/>
    <property type="match status" value="1"/>
</dbReference>
<dbReference type="EMBL" id="CP136051">
    <property type="protein sequence ID" value="WOK08595.1"/>
    <property type="molecule type" value="Genomic_DNA"/>
</dbReference>